<evidence type="ECO:0000313" key="8">
    <source>
        <dbReference type="Proteomes" id="UP001408356"/>
    </source>
</evidence>
<keyword evidence="4 6" id="KW-0472">Membrane</keyword>
<evidence type="ECO:0000256" key="2">
    <source>
        <dbReference type="ARBA" id="ARBA00022692"/>
    </source>
</evidence>
<feature type="compositionally biased region" description="Basic and acidic residues" evidence="5">
    <location>
        <begin position="1"/>
        <end position="12"/>
    </location>
</feature>
<evidence type="ECO:0000256" key="4">
    <source>
        <dbReference type="ARBA" id="ARBA00023136"/>
    </source>
</evidence>
<dbReference type="PANTHER" id="PTHR28038">
    <property type="entry name" value="ADL329WP"/>
    <property type="match status" value="1"/>
</dbReference>
<evidence type="ECO:0000256" key="6">
    <source>
        <dbReference type="SAM" id="Phobius"/>
    </source>
</evidence>
<reference evidence="7 8" key="1">
    <citation type="journal article" date="2024" name="J. Plant Pathol.">
        <title>Sequence and assembly of the genome of Seiridium unicorne, isolate CBS 538.82, causal agent of cypress canker disease.</title>
        <authorList>
            <person name="Scali E."/>
            <person name="Rocca G.D."/>
            <person name="Danti R."/>
            <person name="Garbelotto M."/>
            <person name="Barberini S."/>
            <person name="Baroncelli R."/>
            <person name="Emiliani G."/>
        </authorList>
    </citation>
    <scope>NUCLEOTIDE SEQUENCE [LARGE SCALE GENOMIC DNA]</scope>
    <source>
        <strain evidence="7 8">BM-138-508</strain>
    </source>
</reference>
<keyword evidence="3 6" id="KW-1133">Transmembrane helix</keyword>
<evidence type="ECO:0000256" key="3">
    <source>
        <dbReference type="ARBA" id="ARBA00022989"/>
    </source>
</evidence>
<keyword evidence="8" id="KW-1185">Reference proteome</keyword>
<evidence type="ECO:0000256" key="1">
    <source>
        <dbReference type="ARBA" id="ARBA00004370"/>
    </source>
</evidence>
<accession>A0ABR2UYK8</accession>
<sequence length="115" mass="12266">MASTKKDMRRADLIVPYQEPAGKGESSDFSSTLSSTLPMAAIFTRNRYIGWASIVFSVQNWLGESEEATKNSTTPGYFTIGMSLMALATTYLPMFLPPPPNARGTGTGPAAPVAA</sequence>
<feature type="transmembrane region" description="Helical" evidence="6">
    <location>
        <begin position="77"/>
        <end position="96"/>
    </location>
</feature>
<evidence type="ECO:0000256" key="5">
    <source>
        <dbReference type="SAM" id="MobiDB-lite"/>
    </source>
</evidence>
<proteinExistence type="predicted"/>
<feature type="region of interest" description="Disordered" evidence="5">
    <location>
        <begin position="1"/>
        <end position="32"/>
    </location>
</feature>
<gene>
    <name evidence="7" type="ORF">SUNI508_07441</name>
</gene>
<evidence type="ECO:0000313" key="7">
    <source>
        <dbReference type="EMBL" id="KAK9419466.1"/>
    </source>
</evidence>
<comment type="caution">
    <text evidence="7">The sequence shown here is derived from an EMBL/GenBank/DDBJ whole genome shotgun (WGS) entry which is preliminary data.</text>
</comment>
<dbReference type="Proteomes" id="UP001408356">
    <property type="component" value="Unassembled WGS sequence"/>
</dbReference>
<protein>
    <submittedName>
        <fullName evidence="7">Uncharacterized protein</fullName>
    </submittedName>
</protein>
<comment type="subcellular location">
    <subcellularLocation>
        <location evidence="1">Membrane</location>
    </subcellularLocation>
</comment>
<name>A0ABR2UYK8_9PEZI</name>
<dbReference type="PANTHER" id="PTHR28038:SF1">
    <property type="entry name" value="ADL329WP"/>
    <property type="match status" value="1"/>
</dbReference>
<keyword evidence="2 6" id="KW-0812">Transmembrane</keyword>
<dbReference type="InterPro" id="IPR005351">
    <property type="entry name" value="ASTER"/>
</dbReference>
<dbReference type="Pfam" id="PF03669">
    <property type="entry name" value="ASTER"/>
    <property type="match status" value="1"/>
</dbReference>
<organism evidence="7 8">
    <name type="scientific">Seiridium unicorne</name>
    <dbReference type="NCBI Taxonomy" id="138068"/>
    <lineage>
        <taxon>Eukaryota</taxon>
        <taxon>Fungi</taxon>
        <taxon>Dikarya</taxon>
        <taxon>Ascomycota</taxon>
        <taxon>Pezizomycotina</taxon>
        <taxon>Sordariomycetes</taxon>
        <taxon>Xylariomycetidae</taxon>
        <taxon>Amphisphaeriales</taxon>
        <taxon>Sporocadaceae</taxon>
        <taxon>Seiridium</taxon>
    </lineage>
</organism>
<dbReference type="EMBL" id="JARVKF010000320">
    <property type="protein sequence ID" value="KAK9419466.1"/>
    <property type="molecule type" value="Genomic_DNA"/>
</dbReference>